<accession>A0ABR1V8S0</accession>
<reference evidence="2 3" key="1">
    <citation type="submission" date="2023-01" db="EMBL/GenBank/DDBJ databases">
        <title>Analysis of 21 Apiospora genomes using comparative genomics revels a genus with tremendous synthesis potential of carbohydrate active enzymes and secondary metabolites.</title>
        <authorList>
            <person name="Sorensen T."/>
        </authorList>
    </citation>
    <scope>NUCLEOTIDE SEQUENCE [LARGE SCALE GENOMIC DNA]</scope>
    <source>
        <strain evidence="2 3">CBS 83171</strain>
    </source>
</reference>
<dbReference type="EMBL" id="JAQQWM010000004">
    <property type="protein sequence ID" value="KAK8067591.1"/>
    <property type="molecule type" value="Genomic_DNA"/>
</dbReference>
<name>A0ABR1V8S0_9PEZI</name>
<dbReference type="Proteomes" id="UP001446871">
    <property type="component" value="Unassembled WGS sequence"/>
</dbReference>
<feature type="region of interest" description="Disordered" evidence="1">
    <location>
        <begin position="97"/>
        <end position="124"/>
    </location>
</feature>
<keyword evidence="3" id="KW-1185">Reference proteome</keyword>
<protein>
    <submittedName>
        <fullName evidence="2">Uncharacterized protein</fullName>
    </submittedName>
</protein>
<proteinExistence type="predicted"/>
<evidence type="ECO:0000313" key="3">
    <source>
        <dbReference type="Proteomes" id="UP001446871"/>
    </source>
</evidence>
<comment type="caution">
    <text evidence="2">The sequence shown here is derived from an EMBL/GenBank/DDBJ whole genome shotgun (WGS) entry which is preliminary data.</text>
</comment>
<sequence length="124" mass="14341">MEIADLYSRFLPALDDNDRQTGESTVGVNYQGMGYVLDSGYMQIIHPNETLRVAKHPEVSSPERLGNKWGPEERSKYENLGLRAKIDFMGKVTDEVGSVKQSQREKRRQKKFTQRLRALQKQIR</sequence>
<evidence type="ECO:0000313" key="2">
    <source>
        <dbReference type="EMBL" id="KAK8067591.1"/>
    </source>
</evidence>
<gene>
    <name evidence="2" type="ORF">PG996_006703</name>
</gene>
<feature type="compositionally biased region" description="Basic residues" evidence="1">
    <location>
        <begin position="105"/>
        <end position="114"/>
    </location>
</feature>
<evidence type="ECO:0000256" key="1">
    <source>
        <dbReference type="SAM" id="MobiDB-lite"/>
    </source>
</evidence>
<organism evidence="2 3">
    <name type="scientific">Apiospora saccharicola</name>
    <dbReference type="NCBI Taxonomy" id="335842"/>
    <lineage>
        <taxon>Eukaryota</taxon>
        <taxon>Fungi</taxon>
        <taxon>Dikarya</taxon>
        <taxon>Ascomycota</taxon>
        <taxon>Pezizomycotina</taxon>
        <taxon>Sordariomycetes</taxon>
        <taxon>Xylariomycetidae</taxon>
        <taxon>Amphisphaeriales</taxon>
        <taxon>Apiosporaceae</taxon>
        <taxon>Apiospora</taxon>
    </lineage>
</organism>